<reference evidence="4" key="2">
    <citation type="submission" date="2020-09" db="EMBL/GenBank/DDBJ databases">
        <authorList>
            <person name="Sun Q."/>
            <person name="Ohkuma M."/>
        </authorList>
    </citation>
    <scope>NUCLEOTIDE SEQUENCE</scope>
    <source>
        <strain evidence="4">JCM 4815</strain>
    </source>
</reference>
<keyword evidence="2" id="KW-1133">Transmembrane helix</keyword>
<feature type="chain" id="PRO_5038407663" description="Ig-like domain repeat protein" evidence="3">
    <location>
        <begin position="38"/>
        <end position="557"/>
    </location>
</feature>
<feature type="transmembrane region" description="Helical" evidence="2">
    <location>
        <begin position="520"/>
        <end position="539"/>
    </location>
</feature>
<evidence type="ECO:0000256" key="1">
    <source>
        <dbReference type="SAM" id="MobiDB-lite"/>
    </source>
</evidence>
<organism evidence="4 5">
    <name type="scientific">Streptomyces poonensis</name>
    <dbReference type="NCBI Taxonomy" id="68255"/>
    <lineage>
        <taxon>Bacteria</taxon>
        <taxon>Bacillati</taxon>
        <taxon>Actinomycetota</taxon>
        <taxon>Actinomycetes</taxon>
        <taxon>Kitasatosporales</taxon>
        <taxon>Streptomycetaceae</taxon>
        <taxon>Streptomyces</taxon>
    </lineage>
</organism>
<gene>
    <name evidence="4" type="ORF">GCM10010365_07480</name>
</gene>
<keyword evidence="2" id="KW-0812">Transmembrane</keyword>
<evidence type="ECO:0008006" key="6">
    <source>
        <dbReference type="Google" id="ProtNLM"/>
    </source>
</evidence>
<evidence type="ECO:0000313" key="5">
    <source>
        <dbReference type="Proteomes" id="UP000622166"/>
    </source>
</evidence>
<evidence type="ECO:0000256" key="2">
    <source>
        <dbReference type="SAM" id="Phobius"/>
    </source>
</evidence>
<keyword evidence="5" id="KW-1185">Reference proteome</keyword>
<dbReference type="Proteomes" id="UP000622166">
    <property type="component" value="Unassembled WGS sequence"/>
</dbReference>
<dbReference type="EMBL" id="BMVW01000001">
    <property type="protein sequence ID" value="GGY91555.1"/>
    <property type="molecule type" value="Genomic_DNA"/>
</dbReference>
<sequence length="557" mass="55904">MNHRLAHLRSPISLLTCCALLFAALAGVLALSSRADADTDLGKFTLNPASGKISDSPMATSATSSTGCAGMTAPGNVLLRVIVEGSGVPAGYALALSTEKVEAGTAPFTVDLKSAGSGSLQAALGTAPYDGTYTLALTCGTSPSADRFLAKIRVSGDTWTLLEQQATTLELNASTDVPVNGDVKLTATVRPADAAGTVEFKRGETALGTAEVTGGTAEKTVKAPAVGGATSYTATFTPADPDAYSGAQDDVGTQTGYVVSAKDADGDPLGAKPTLHIGETVKVTVQGFEPGARAAVNVTNSNATFEDVTAGPDGTITDYAFTVPDGLSNDEHDLRFSLGGNSANFSFVSTDEVEESPDPAEPADLDVTDEDGTALDANPNLRPGQTVRITARGYTAEATVEVTLADSEETFEDAEANGDGTVEEYEFTVPEKIEDGDHVLTLAEDKADGHSVAFAFTTGEEPGESPEPSGSETTPGDTGGTDNGGTDGGGTGTGGSTGGGTGGTGGTGTGGSMASTGAQAGAVGLTALALLCAGSALVIHMRRKGLLAFGGDTPQHR</sequence>
<feature type="compositionally biased region" description="Gly residues" evidence="1">
    <location>
        <begin position="477"/>
        <end position="510"/>
    </location>
</feature>
<evidence type="ECO:0000256" key="3">
    <source>
        <dbReference type="SAM" id="SignalP"/>
    </source>
</evidence>
<keyword evidence="3" id="KW-0732">Signal</keyword>
<accession>A0A918P9Y8</accession>
<dbReference type="AlphaFoldDB" id="A0A918P9Y8"/>
<keyword evidence="2" id="KW-0472">Membrane</keyword>
<feature type="signal peptide" evidence="3">
    <location>
        <begin position="1"/>
        <end position="37"/>
    </location>
</feature>
<dbReference type="RefSeq" id="WP_189855196.1">
    <property type="nucleotide sequence ID" value="NZ_BMVW01000001.1"/>
</dbReference>
<name>A0A918P9Y8_9ACTN</name>
<proteinExistence type="predicted"/>
<evidence type="ECO:0000313" key="4">
    <source>
        <dbReference type="EMBL" id="GGY91555.1"/>
    </source>
</evidence>
<protein>
    <recommendedName>
        <fullName evidence="6">Ig-like domain repeat protein</fullName>
    </recommendedName>
</protein>
<feature type="region of interest" description="Disordered" evidence="1">
    <location>
        <begin position="457"/>
        <end position="510"/>
    </location>
</feature>
<reference evidence="4" key="1">
    <citation type="journal article" date="2014" name="Int. J. Syst. Evol. Microbiol.">
        <title>Complete genome sequence of Corynebacterium casei LMG S-19264T (=DSM 44701T), isolated from a smear-ripened cheese.</title>
        <authorList>
            <consortium name="US DOE Joint Genome Institute (JGI-PGF)"/>
            <person name="Walter F."/>
            <person name="Albersmeier A."/>
            <person name="Kalinowski J."/>
            <person name="Ruckert C."/>
        </authorList>
    </citation>
    <scope>NUCLEOTIDE SEQUENCE</scope>
    <source>
        <strain evidence="4">JCM 4815</strain>
    </source>
</reference>
<comment type="caution">
    <text evidence="4">The sequence shown here is derived from an EMBL/GenBank/DDBJ whole genome shotgun (WGS) entry which is preliminary data.</text>
</comment>
<feature type="compositionally biased region" description="Low complexity" evidence="1">
    <location>
        <begin position="466"/>
        <end position="476"/>
    </location>
</feature>